<accession>A0A2A2K697</accession>
<organism evidence="1 2">
    <name type="scientific">Diploscapter pachys</name>
    <dbReference type="NCBI Taxonomy" id="2018661"/>
    <lineage>
        <taxon>Eukaryota</taxon>
        <taxon>Metazoa</taxon>
        <taxon>Ecdysozoa</taxon>
        <taxon>Nematoda</taxon>
        <taxon>Chromadorea</taxon>
        <taxon>Rhabditida</taxon>
        <taxon>Rhabditina</taxon>
        <taxon>Rhabditomorpha</taxon>
        <taxon>Rhabditoidea</taxon>
        <taxon>Rhabditidae</taxon>
        <taxon>Diploscapter</taxon>
    </lineage>
</organism>
<evidence type="ECO:0000313" key="1">
    <source>
        <dbReference type="EMBL" id="PAV69425.1"/>
    </source>
</evidence>
<gene>
    <name evidence="1" type="ORF">WR25_22759</name>
</gene>
<reference evidence="1 2" key="1">
    <citation type="journal article" date="2017" name="Curr. Biol.">
        <title>Genome architecture and evolution of a unichromosomal asexual nematode.</title>
        <authorList>
            <person name="Fradin H."/>
            <person name="Zegar C."/>
            <person name="Gutwein M."/>
            <person name="Lucas J."/>
            <person name="Kovtun M."/>
            <person name="Corcoran D."/>
            <person name="Baugh L.R."/>
            <person name="Kiontke K."/>
            <person name="Gunsalus K."/>
            <person name="Fitch D.H."/>
            <person name="Piano F."/>
        </authorList>
    </citation>
    <scope>NUCLEOTIDE SEQUENCE [LARGE SCALE GENOMIC DNA]</scope>
    <source>
        <strain evidence="1">PF1309</strain>
    </source>
</reference>
<dbReference type="Proteomes" id="UP000218231">
    <property type="component" value="Unassembled WGS sequence"/>
</dbReference>
<sequence>MPCSASAWSRRCCTRACSCVASWRPRRQPCACQATAADNTISPMHTASCRRLSTTPPAPAPTVRGATATVALAIAVSFGRIAQAQGQDAGVVAGQVLVVAQLFHIAQLAGLMADLGQERGNALRVVDLPVGHGRVQRRQESGDARAGKWVDLLELLFRSAFARRHRETVSTTPQALSVPTRLGAEPLALALPWRPPLHCTVVRQPLLVNTCSTDSIR</sequence>
<protein>
    <submittedName>
        <fullName evidence="1">Uncharacterized protein</fullName>
    </submittedName>
</protein>
<comment type="caution">
    <text evidence="1">The sequence shown here is derived from an EMBL/GenBank/DDBJ whole genome shotgun (WGS) entry which is preliminary data.</text>
</comment>
<name>A0A2A2K697_9BILA</name>
<proteinExistence type="predicted"/>
<keyword evidence="2" id="KW-1185">Reference proteome</keyword>
<dbReference type="EMBL" id="LIAE01009507">
    <property type="protein sequence ID" value="PAV69425.1"/>
    <property type="molecule type" value="Genomic_DNA"/>
</dbReference>
<dbReference type="AlphaFoldDB" id="A0A2A2K697"/>
<evidence type="ECO:0000313" key="2">
    <source>
        <dbReference type="Proteomes" id="UP000218231"/>
    </source>
</evidence>